<dbReference type="RefSeq" id="WP_183262675.1">
    <property type="nucleotide sequence ID" value="NZ_BAAAVZ010000002.1"/>
</dbReference>
<dbReference type="InterPro" id="IPR040442">
    <property type="entry name" value="Pyrv_kinase-like_dom_sf"/>
</dbReference>
<keyword evidence="2" id="KW-1185">Reference proteome</keyword>
<proteinExistence type="predicted"/>
<dbReference type="PANTHER" id="PTHR42905:SF5">
    <property type="entry name" value="CARBOXYVINYL-CARBOXYPHOSPHONATE PHOSPHORYLMUTASE, CHLOROPLASTIC"/>
    <property type="match status" value="1"/>
</dbReference>
<dbReference type="Proteomes" id="UP000539538">
    <property type="component" value="Unassembled WGS sequence"/>
</dbReference>
<name>A0ABR6L1V6_9HYPH</name>
<dbReference type="InterPro" id="IPR039556">
    <property type="entry name" value="ICL/PEPM"/>
</dbReference>
<dbReference type="EMBL" id="JACHOT010000002">
    <property type="protein sequence ID" value="MBB4650623.1"/>
    <property type="molecule type" value="Genomic_DNA"/>
</dbReference>
<dbReference type="Gene3D" id="3.20.20.60">
    <property type="entry name" value="Phosphoenolpyruvate-binding domains"/>
    <property type="match status" value="1"/>
</dbReference>
<evidence type="ECO:0000313" key="2">
    <source>
        <dbReference type="Proteomes" id="UP000539538"/>
    </source>
</evidence>
<reference evidence="1 2" key="1">
    <citation type="submission" date="2020-08" db="EMBL/GenBank/DDBJ databases">
        <title>Genomic Encyclopedia of Type Strains, Phase IV (KMG-IV): sequencing the most valuable type-strain genomes for metagenomic binning, comparative biology and taxonomic classification.</title>
        <authorList>
            <person name="Goeker M."/>
        </authorList>
    </citation>
    <scope>NUCLEOTIDE SEQUENCE [LARGE SCALE GENOMIC DNA]</scope>
    <source>
        <strain evidence="1 2">DSM 7050</strain>
    </source>
</reference>
<gene>
    <name evidence="1" type="ORF">GGQ99_002378</name>
</gene>
<comment type="caution">
    <text evidence="1">The sequence shown here is derived from an EMBL/GenBank/DDBJ whole genome shotgun (WGS) entry which is preliminary data.</text>
</comment>
<evidence type="ECO:0000313" key="1">
    <source>
        <dbReference type="EMBL" id="MBB4650623.1"/>
    </source>
</evidence>
<organism evidence="1 2">
    <name type="scientific">Aminobacter niigataensis</name>
    <dbReference type="NCBI Taxonomy" id="83265"/>
    <lineage>
        <taxon>Bacteria</taxon>
        <taxon>Pseudomonadati</taxon>
        <taxon>Pseudomonadota</taxon>
        <taxon>Alphaproteobacteria</taxon>
        <taxon>Hyphomicrobiales</taxon>
        <taxon>Phyllobacteriaceae</taxon>
        <taxon>Aminobacter</taxon>
    </lineage>
</organism>
<dbReference type="CDD" id="cd00377">
    <property type="entry name" value="ICL_PEPM"/>
    <property type="match status" value="1"/>
</dbReference>
<dbReference type="Pfam" id="PF13714">
    <property type="entry name" value="PEP_mutase"/>
    <property type="match status" value="1"/>
</dbReference>
<dbReference type="PANTHER" id="PTHR42905">
    <property type="entry name" value="PHOSPHOENOLPYRUVATE CARBOXYLASE"/>
    <property type="match status" value="1"/>
</dbReference>
<protein>
    <submittedName>
        <fullName evidence="1">2-methylisocitrate lyase-like PEP mutase family enzyme</fullName>
    </submittedName>
</protein>
<dbReference type="InterPro" id="IPR015813">
    <property type="entry name" value="Pyrv/PenolPyrv_kinase-like_dom"/>
</dbReference>
<accession>A0ABR6L1V6</accession>
<sequence length="338" mass="36856">MSASAVVSGHAGFDMREKTSTVLRRLIEADEILLRPGIAIAIHAQIAEAQGFKAVGLSGANMAAHVLGLPDAGLITQSEVVENARRVCNAVRIPVIVDCDTGFGNAINVRRTVKDVIQAGAAGMFFEDQVAPKRCGFVKGKELISIDEAVGKYRAAVDMRDELDPDFVVIARTDARTAVDGSMDEVIRRARAYKAAGVDMIYVEALQTIDEIKLARAEIEGPITCTFRAIDPAPSLQDMQEWGLSMTSGTMFFKAGLVAMWDLLEDMKTRGMDPYNEFMSKVNDHPLGGFGGFDLAGFPEVVEMENRYLSPEQLSKYDKTIGLYDPRVGHHAAARRKV</sequence>
<dbReference type="SUPFAM" id="SSF51621">
    <property type="entry name" value="Phosphoenolpyruvate/pyruvate domain"/>
    <property type="match status" value="1"/>
</dbReference>